<proteinExistence type="predicted"/>
<evidence type="ECO:0000313" key="2">
    <source>
        <dbReference type="Proteomes" id="UP000214720"/>
    </source>
</evidence>
<sequence>MISRCDGATKRGSYYGRLLNLASTSDRSRFRLASSAALACGHSFG</sequence>
<dbReference type="AlphaFoldDB" id="A0A226XAF4"/>
<organism evidence="1 2">
    <name type="scientific">Caballeronia sordidicola</name>
    <name type="common">Burkholderia sordidicola</name>
    <dbReference type="NCBI Taxonomy" id="196367"/>
    <lineage>
        <taxon>Bacteria</taxon>
        <taxon>Pseudomonadati</taxon>
        <taxon>Pseudomonadota</taxon>
        <taxon>Betaproteobacteria</taxon>
        <taxon>Burkholderiales</taxon>
        <taxon>Burkholderiaceae</taxon>
        <taxon>Caballeronia</taxon>
    </lineage>
</organism>
<dbReference type="Proteomes" id="UP000214720">
    <property type="component" value="Unassembled WGS sequence"/>
</dbReference>
<evidence type="ECO:0000313" key="1">
    <source>
        <dbReference type="EMBL" id="OXC80482.1"/>
    </source>
</evidence>
<accession>A0A226XAF4</accession>
<protein>
    <submittedName>
        <fullName evidence="1">Uncharacterized protein</fullName>
    </submittedName>
</protein>
<name>A0A226XAF4_CABSO</name>
<gene>
    <name evidence="1" type="ORF">BSU04_01700</name>
</gene>
<reference evidence="2" key="1">
    <citation type="submission" date="2017-01" db="EMBL/GenBank/DDBJ databases">
        <title>Genome Analysis of Deinococcus marmoris KOPRI26562.</title>
        <authorList>
            <person name="Kim J.H."/>
            <person name="Oh H.-M."/>
        </authorList>
    </citation>
    <scope>NUCLEOTIDE SEQUENCE [LARGE SCALE GENOMIC DNA]</scope>
    <source>
        <strain evidence="2">PAMC 26633</strain>
    </source>
</reference>
<comment type="caution">
    <text evidence="1">The sequence shown here is derived from an EMBL/GenBank/DDBJ whole genome shotgun (WGS) entry which is preliminary data.</text>
</comment>
<dbReference type="EMBL" id="MTHB01000014">
    <property type="protein sequence ID" value="OXC80482.1"/>
    <property type="molecule type" value="Genomic_DNA"/>
</dbReference>